<comment type="caution">
    <text evidence="4">The sequence shown here is derived from an EMBL/GenBank/DDBJ whole genome shotgun (WGS) entry which is preliminary data.</text>
</comment>
<dbReference type="InterPro" id="IPR001895">
    <property type="entry name" value="RASGEF_cat_dom"/>
</dbReference>
<dbReference type="STRING" id="295108.HT99x_00259"/>
<dbReference type="EMBL" id="LKAJ01000001">
    <property type="protein sequence ID" value="KRG22719.1"/>
    <property type="molecule type" value="Genomic_DNA"/>
</dbReference>
<dbReference type="InterPro" id="IPR002110">
    <property type="entry name" value="Ankyrin_rpt"/>
</dbReference>
<dbReference type="PROSITE" id="PS50009">
    <property type="entry name" value="RASGEF_CAT"/>
    <property type="match status" value="1"/>
</dbReference>
<keyword evidence="2" id="KW-0040">ANK repeat</keyword>
<feature type="repeat" description="ANK" evidence="2">
    <location>
        <begin position="110"/>
        <end position="142"/>
    </location>
</feature>
<dbReference type="Gene3D" id="1.10.840.10">
    <property type="entry name" value="Ras guanine-nucleotide exchange factors catalytic domain"/>
    <property type="match status" value="1"/>
</dbReference>
<dbReference type="PANTHER" id="PTHR23113:SF368">
    <property type="entry name" value="CELL DIVISION CONTROL PROTEIN 25"/>
    <property type="match status" value="1"/>
</dbReference>
<dbReference type="AlphaFoldDB" id="A0A0Q9YPI5"/>
<protein>
    <submittedName>
        <fullName evidence="4">RasGEF domain protein</fullName>
    </submittedName>
</protein>
<name>A0A0Q9YPI5_9GAMM</name>
<gene>
    <name evidence="4" type="ORF">HT99x_00259</name>
    <name evidence="5" type="ORF">HT99x_010790</name>
</gene>
<dbReference type="PANTHER" id="PTHR23113">
    <property type="entry name" value="GUANINE NUCLEOTIDE EXCHANGE FACTOR"/>
    <property type="match status" value="1"/>
</dbReference>
<evidence type="ECO:0000256" key="1">
    <source>
        <dbReference type="ARBA" id="ARBA00022658"/>
    </source>
</evidence>
<reference evidence="4" key="1">
    <citation type="submission" date="2015-09" db="EMBL/GenBank/DDBJ databases">
        <title>Draft Genome Sequences of Two Novel Amoeba-resistant Intranuclear Bacteria, Candidatus Berkiella cookevillensis and Candidatus Berkiella aquae.</title>
        <authorList>
            <person name="Mehari Y.T."/>
            <person name="Arivett B.A."/>
            <person name="Farone A.L."/>
            <person name="Gunderson J.H."/>
            <person name="Farone M.B."/>
        </authorList>
    </citation>
    <scope>NUCLEOTIDE SEQUENCE [LARGE SCALE GENOMIC DNA]</scope>
    <source>
        <strain evidence="4">HT99</strain>
    </source>
</reference>
<feature type="domain" description="Ras-GEF" evidence="3">
    <location>
        <begin position="543"/>
        <end position="773"/>
    </location>
</feature>
<reference evidence="5" key="2">
    <citation type="journal article" date="2016" name="Genome Announc.">
        <title>Draft Genome Sequences of Two Novel Amoeba-Resistant Intranuclear Bacteria, 'Candidatus Berkiella cookevillensis' and 'Candidatus Berkiella aquae'.</title>
        <authorList>
            <person name="Mehari Y.T."/>
            <person name="Arivett B.A."/>
            <person name="Farone A.L."/>
            <person name="Gunderson J.H."/>
            <person name="Farone M.B."/>
        </authorList>
    </citation>
    <scope>NUCLEOTIDE SEQUENCE</scope>
    <source>
        <strain evidence="5">HT99</strain>
    </source>
</reference>
<keyword evidence="1" id="KW-0344">Guanine-nucleotide releasing factor</keyword>
<dbReference type="SUPFAM" id="SSF48403">
    <property type="entry name" value="Ankyrin repeat"/>
    <property type="match status" value="1"/>
</dbReference>
<dbReference type="SMART" id="SM00147">
    <property type="entry name" value="RasGEF"/>
    <property type="match status" value="1"/>
</dbReference>
<evidence type="ECO:0000256" key="2">
    <source>
        <dbReference type="PROSITE-ProRule" id="PRU00023"/>
    </source>
</evidence>
<dbReference type="InterPro" id="IPR036964">
    <property type="entry name" value="RASGEF_cat_dom_sf"/>
</dbReference>
<dbReference type="GO" id="GO:0005886">
    <property type="term" value="C:plasma membrane"/>
    <property type="evidence" value="ECO:0007669"/>
    <property type="project" value="TreeGrafter"/>
</dbReference>
<reference evidence="5" key="3">
    <citation type="submission" date="2021-06" db="EMBL/GenBank/DDBJ databases">
        <title>Genomic Description and Analysis of Intracellular Bacteria, Candidatus Berkiella cookevillensis and Candidatus Berkiella aquae.</title>
        <authorList>
            <person name="Kidane D.T."/>
            <person name="Mehari Y.T."/>
            <person name="Rice F.C."/>
            <person name="Arivett B.A."/>
            <person name="Farone A.L."/>
            <person name="Berk S.G."/>
            <person name="Farone M.B."/>
        </authorList>
    </citation>
    <scope>NUCLEOTIDE SEQUENCE</scope>
    <source>
        <strain evidence="5">HT99</strain>
    </source>
</reference>
<evidence type="ECO:0000313" key="4">
    <source>
        <dbReference type="EMBL" id="KRG22719.1"/>
    </source>
</evidence>
<dbReference type="OrthoDB" id="5649125at2"/>
<dbReference type="GO" id="GO:0007265">
    <property type="term" value="P:Ras protein signal transduction"/>
    <property type="evidence" value="ECO:0007669"/>
    <property type="project" value="TreeGrafter"/>
</dbReference>
<evidence type="ECO:0000313" key="6">
    <source>
        <dbReference type="Proteomes" id="UP000051497"/>
    </source>
</evidence>
<dbReference type="InterPro" id="IPR023578">
    <property type="entry name" value="Ras_GEF_dom_sf"/>
</dbReference>
<dbReference type="Gene3D" id="1.25.40.20">
    <property type="entry name" value="Ankyrin repeat-containing domain"/>
    <property type="match status" value="1"/>
</dbReference>
<dbReference type="Proteomes" id="UP000051497">
    <property type="component" value="Unassembled WGS sequence"/>
</dbReference>
<evidence type="ECO:0000313" key="5">
    <source>
        <dbReference type="EMBL" id="MCS5711919.1"/>
    </source>
</evidence>
<organism evidence="4">
    <name type="scientific">Candidatus Berkiella aquae</name>
    <dbReference type="NCBI Taxonomy" id="295108"/>
    <lineage>
        <taxon>Bacteria</taxon>
        <taxon>Pseudomonadati</taxon>
        <taxon>Pseudomonadota</taxon>
        <taxon>Gammaproteobacteria</taxon>
        <taxon>Candidatus Berkiellales</taxon>
        <taxon>Candidatus Berkiellaceae</taxon>
        <taxon>Candidatus Berkiella</taxon>
    </lineage>
</organism>
<dbReference type="EMBL" id="LKAJ02000001">
    <property type="protein sequence ID" value="MCS5711919.1"/>
    <property type="molecule type" value="Genomic_DNA"/>
</dbReference>
<dbReference type="InterPro" id="IPR036770">
    <property type="entry name" value="Ankyrin_rpt-contain_sf"/>
</dbReference>
<keyword evidence="6" id="KW-1185">Reference proteome</keyword>
<dbReference type="SUPFAM" id="SSF48366">
    <property type="entry name" value="Ras GEF"/>
    <property type="match status" value="1"/>
</dbReference>
<sequence>MISGSDDGQVIKLKELFEKHEEKAIWDFIKKNPEAVNCRFLVERNILQMAITKKMPLLIEKLITNHPKLIHEFDRIHQGIFHHAVNCYDPHIMQMLITAAPELINHQRQDGKTALHLAMNAQNELAVQQLVLAKANIYIADIQEITPYSLVNGNPILLKAMCCWSQVLQPPPQEEPLSEVIINDIKNLSRKFALLKINPVKPLTDPTISADRFRTSIIMDKVDTSLSLEMIDDWDVIKLKEYLTEGGDPNILVIFGRPLILHLFLRATTQCSKTDDYDCMEAQLFYLLLKHALLDKSGSNANQCIQEHLVENAPVKMQLLHHAQRHMSQELGIMRTYYHQQVKSLETEFDNILLFAGLHQLQRANQNNTKAPNEVSELTRPQKILEKLCMGSMPYNKERTFNTRYISNMINGLLSQTTAKKMIAHIKKIWPNFDSEQKLIANFIIKELVIIDFYRHSQTIDKKHILFLLEDNKKTFPLHAPKLNAFFNNLFHFSDSMNKHPIYINHTLLEIWRRELIIAPSLTSFRELVTNATNSPLKARMAYVKQIANEINALTLAGYQAIRIEELYDKKWSDINTQNDAPNIMRCIDISNKLSFYIQEMIVSAENVQAAARVFELFILVAMELCTTNNHPGPNISAAFAIMNAFNTAVTGRLTKPLQAIDKDIDKKLQQLNKFAKPSKNFKWLRLTELAHPTTLPYLGKMLSDVTFIYDGNPNLTMMCEVLGSKLRQFSQLQRAISSVTSLPTTDIDQFLGTHVFLNEDELYKRSCTLLPPDIMIDSLSISQLINSIERYIHKEILPHIIWKSKRFEGPAMINPICQCLGNHLQTMQKGATLKEDIVRSKKMIGDLVSLINKHYPEATLEYATYIAQIHELENMTDSTVSDPNISISGSEALIFTSLEESATLPPQQLQKKHTLSFGNLRKSHK</sequence>
<accession>A0A0Q9YPI5</accession>
<dbReference type="GO" id="GO:0005085">
    <property type="term" value="F:guanyl-nucleotide exchange factor activity"/>
    <property type="evidence" value="ECO:0007669"/>
    <property type="project" value="UniProtKB-KW"/>
</dbReference>
<dbReference type="RefSeq" id="WP_075064904.1">
    <property type="nucleotide sequence ID" value="NZ_LKAJ02000001.1"/>
</dbReference>
<evidence type="ECO:0000259" key="3">
    <source>
        <dbReference type="PROSITE" id="PS50009"/>
    </source>
</evidence>
<dbReference type="Pfam" id="PF00617">
    <property type="entry name" value="RasGEF"/>
    <property type="match status" value="1"/>
</dbReference>
<dbReference type="PROSITE" id="PS50088">
    <property type="entry name" value="ANK_REPEAT"/>
    <property type="match status" value="1"/>
</dbReference>
<dbReference type="InterPro" id="IPR008937">
    <property type="entry name" value="Ras-like_GEF"/>
</dbReference>
<proteinExistence type="predicted"/>